<evidence type="ECO:0000256" key="1">
    <source>
        <dbReference type="ARBA" id="ARBA00001947"/>
    </source>
</evidence>
<dbReference type="AlphaFoldDB" id="A0A7X9S191"/>
<evidence type="ECO:0000259" key="5">
    <source>
        <dbReference type="SMART" id="SM00849"/>
    </source>
</evidence>
<comment type="cofactor">
    <cofactor evidence="1">
        <name>Zn(2+)</name>
        <dbReference type="ChEBI" id="CHEBI:29105"/>
    </cofactor>
</comment>
<keyword evidence="7" id="KW-1185">Reference proteome</keyword>
<reference evidence="6 7" key="1">
    <citation type="submission" date="2020-04" db="EMBL/GenBank/DDBJ databases">
        <title>Flammeovirga sp. SR4, a novel species isolated from seawater.</title>
        <authorList>
            <person name="Wang X."/>
        </authorList>
    </citation>
    <scope>NUCLEOTIDE SEQUENCE [LARGE SCALE GENOMIC DNA]</scope>
    <source>
        <strain evidence="6 7">ATCC 23126</strain>
    </source>
</reference>
<dbReference type="InterPro" id="IPR001279">
    <property type="entry name" value="Metallo-B-lactamas"/>
</dbReference>
<evidence type="ECO:0000256" key="4">
    <source>
        <dbReference type="ARBA" id="ARBA00022833"/>
    </source>
</evidence>
<protein>
    <submittedName>
        <fullName evidence="6">MBL fold metallo-hydrolase</fullName>
    </submittedName>
</protein>
<name>A0A7X9S191_9BACT</name>
<keyword evidence="4" id="KW-0862">Zinc</keyword>
<proteinExistence type="predicted"/>
<sequence length="217" mass="25003">MKLYPIRKLQLDGDIPMNCYVLDRNGKCFIIDPGYQKEVIQKYVEEEGLEVIGILLSHAHIDHIEALDCFDVPVYLHELEYQILMDDSLNGFGYFGKEKAYNIHSLDIRTITENTKLYIDDYEISVFLTPGHTVGGVCYKIGHDLYVGDTLFEGNVGRWDRPTANLAQLKQSVIRLIDEQPDHMVIHPGHGRSSTIGTEKQINPFYHEWKRELIHSL</sequence>
<dbReference type="RefSeq" id="WP_169660646.1">
    <property type="nucleotide sequence ID" value="NZ_JABANE010000163.1"/>
</dbReference>
<dbReference type="PANTHER" id="PTHR46233">
    <property type="entry name" value="HYDROXYACYLGLUTATHIONE HYDROLASE GLOC"/>
    <property type="match status" value="1"/>
</dbReference>
<dbReference type="SMART" id="SM00849">
    <property type="entry name" value="Lactamase_B"/>
    <property type="match status" value="1"/>
</dbReference>
<dbReference type="GO" id="GO:0046872">
    <property type="term" value="F:metal ion binding"/>
    <property type="evidence" value="ECO:0007669"/>
    <property type="project" value="UniProtKB-KW"/>
</dbReference>
<organism evidence="6 7">
    <name type="scientific">Flammeovirga aprica JL-4</name>
    <dbReference type="NCBI Taxonomy" id="694437"/>
    <lineage>
        <taxon>Bacteria</taxon>
        <taxon>Pseudomonadati</taxon>
        <taxon>Bacteroidota</taxon>
        <taxon>Cytophagia</taxon>
        <taxon>Cytophagales</taxon>
        <taxon>Flammeovirgaceae</taxon>
        <taxon>Flammeovirga</taxon>
    </lineage>
</organism>
<dbReference type="Pfam" id="PF00753">
    <property type="entry name" value="Lactamase_B"/>
    <property type="match status" value="1"/>
</dbReference>
<dbReference type="InterPro" id="IPR036866">
    <property type="entry name" value="RibonucZ/Hydroxyglut_hydro"/>
</dbReference>
<comment type="caution">
    <text evidence="6">The sequence shown here is derived from an EMBL/GenBank/DDBJ whole genome shotgun (WGS) entry which is preliminary data.</text>
</comment>
<dbReference type="Gene3D" id="3.60.15.10">
    <property type="entry name" value="Ribonuclease Z/Hydroxyacylglutathione hydrolase-like"/>
    <property type="match status" value="1"/>
</dbReference>
<dbReference type="Proteomes" id="UP000576082">
    <property type="component" value="Unassembled WGS sequence"/>
</dbReference>
<evidence type="ECO:0000256" key="2">
    <source>
        <dbReference type="ARBA" id="ARBA00022723"/>
    </source>
</evidence>
<evidence type="ECO:0000313" key="7">
    <source>
        <dbReference type="Proteomes" id="UP000576082"/>
    </source>
</evidence>
<keyword evidence="3 6" id="KW-0378">Hydrolase</keyword>
<feature type="domain" description="Metallo-beta-lactamase" evidence="5">
    <location>
        <begin position="16"/>
        <end position="190"/>
    </location>
</feature>
<evidence type="ECO:0000313" key="6">
    <source>
        <dbReference type="EMBL" id="NME72456.1"/>
    </source>
</evidence>
<dbReference type="CDD" id="cd06262">
    <property type="entry name" value="metallo-hydrolase-like_MBL-fold"/>
    <property type="match status" value="1"/>
</dbReference>
<dbReference type="GO" id="GO:0016787">
    <property type="term" value="F:hydrolase activity"/>
    <property type="evidence" value="ECO:0007669"/>
    <property type="project" value="UniProtKB-KW"/>
</dbReference>
<dbReference type="InterPro" id="IPR051453">
    <property type="entry name" value="MBL_Glyoxalase_II"/>
</dbReference>
<dbReference type="PANTHER" id="PTHR46233:SF3">
    <property type="entry name" value="HYDROXYACYLGLUTATHIONE HYDROLASE GLOC"/>
    <property type="match status" value="1"/>
</dbReference>
<keyword evidence="2" id="KW-0479">Metal-binding</keyword>
<dbReference type="EMBL" id="JABANE010000163">
    <property type="protein sequence ID" value="NME72456.1"/>
    <property type="molecule type" value="Genomic_DNA"/>
</dbReference>
<evidence type="ECO:0000256" key="3">
    <source>
        <dbReference type="ARBA" id="ARBA00022801"/>
    </source>
</evidence>
<accession>A0A7X9S191</accession>
<gene>
    <name evidence="6" type="ORF">HHU12_31130</name>
</gene>
<dbReference type="SUPFAM" id="SSF56281">
    <property type="entry name" value="Metallo-hydrolase/oxidoreductase"/>
    <property type="match status" value="1"/>
</dbReference>